<reference evidence="7 8" key="1">
    <citation type="submission" date="2024-08" db="EMBL/GenBank/DDBJ databases">
        <title>The draft genome of Apodemus speciosus.</title>
        <authorList>
            <person name="Nabeshima K."/>
            <person name="Suzuki S."/>
            <person name="Onuma M."/>
        </authorList>
    </citation>
    <scope>NUCLEOTIDE SEQUENCE [LARGE SCALE GENOMIC DNA]</scope>
    <source>
        <strain evidence="7">IB14-021</strain>
    </source>
</reference>
<feature type="coiled-coil region" evidence="5">
    <location>
        <begin position="872"/>
        <end position="993"/>
    </location>
</feature>
<organism evidence="7 8">
    <name type="scientific">Apodemus speciosus</name>
    <name type="common">Large Japanese field mouse</name>
    <dbReference type="NCBI Taxonomy" id="105296"/>
    <lineage>
        <taxon>Eukaryota</taxon>
        <taxon>Metazoa</taxon>
        <taxon>Chordata</taxon>
        <taxon>Craniata</taxon>
        <taxon>Vertebrata</taxon>
        <taxon>Euteleostomi</taxon>
        <taxon>Mammalia</taxon>
        <taxon>Eutheria</taxon>
        <taxon>Euarchontoglires</taxon>
        <taxon>Glires</taxon>
        <taxon>Rodentia</taxon>
        <taxon>Myomorpha</taxon>
        <taxon>Muroidea</taxon>
        <taxon>Muridae</taxon>
        <taxon>Murinae</taxon>
        <taxon>Apodemus</taxon>
    </lineage>
</organism>
<evidence type="ECO:0000256" key="4">
    <source>
        <dbReference type="ARBA" id="ARBA00023242"/>
    </source>
</evidence>
<feature type="compositionally biased region" description="Basic and acidic residues" evidence="6">
    <location>
        <begin position="120"/>
        <end position="132"/>
    </location>
</feature>
<name>A0ABQ0F1G7_APOSI</name>
<proteinExistence type="inferred from homology"/>
<evidence type="ECO:0000256" key="6">
    <source>
        <dbReference type="SAM" id="MobiDB-lite"/>
    </source>
</evidence>
<comment type="subcellular location">
    <subcellularLocation>
        <location evidence="1">Nucleus</location>
    </subcellularLocation>
</comment>
<keyword evidence="8" id="KW-1185">Reference proteome</keyword>
<evidence type="ECO:0000256" key="3">
    <source>
        <dbReference type="ARBA" id="ARBA00023054"/>
    </source>
</evidence>
<dbReference type="PANTHER" id="PTHR24200:SF7">
    <property type="entry name" value="MICROTUBULE-ASSOCIATED TUMOR SUPPRESSOR 1"/>
    <property type="match status" value="1"/>
</dbReference>
<feature type="compositionally biased region" description="Polar residues" evidence="6">
    <location>
        <begin position="584"/>
        <end position="603"/>
    </location>
</feature>
<dbReference type="Proteomes" id="UP001623349">
    <property type="component" value="Unassembled WGS sequence"/>
</dbReference>
<feature type="region of interest" description="Disordered" evidence="6">
    <location>
        <begin position="703"/>
        <end position="723"/>
    </location>
</feature>
<feature type="compositionally biased region" description="Low complexity" evidence="6">
    <location>
        <begin position="525"/>
        <end position="535"/>
    </location>
</feature>
<feature type="compositionally biased region" description="Polar residues" evidence="6">
    <location>
        <begin position="23"/>
        <end position="49"/>
    </location>
</feature>
<feature type="region of interest" description="Disordered" evidence="6">
    <location>
        <begin position="109"/>
        <end position="132"/>
    </location>
</feature>
<protein>
    <submittedName>
        <fullName evidence="7">Microtubule-associated tumor suppressor 1 homolog</fullName>
    </submittedName>
</protein>
<sequence>MNDDNSDRTEDGSHYVFIRDKNSNPSEYYRTSPSTQHPPVSHGDWSSANPDDMVVDYEMDPAVESSDSVSLSHPCVEALAYPEPSRGFMGKCERAVYSELACQSPALVKAGKPPNPHSNFDSREAIQDEKSDPSKACVCESADDYACGDTPETLELKQTYDMKVDTVSCTFIAHHAIEQGQPLRAPGGLQPTVRDGNALSCSDRPPPHSSKMCGRGITYNREDFENLQTTPSKALDTTYTLLSDTLMQTDSPDIGFQCQNSLGNATKEYTDGRMHGLVGEKELQAVILVSDGMEVPNGSVLQEFYCVLEDDPNSETHSHGSDAQQEMGQNLRGTLSDCHVDGECAVPVPAFDKSRTRVLDSECKVSVTEDPHINSLVDDSDIQSSTEGLNPRSVPGRRVSSCEMGWDEDGRTIGTENTAFVSSPVKQPPAVSFTLLPVEETKKYNNVANGPRDAKSAPNLKGEPTNMPKPNLGKSATKRNTAGGGKVRKTEIISYPRPNFKNIKAKVISRSVLQPKDTSPVKDTPNPQVSGVSSPSPVPSKQLTIPNKTPRSDFKADKKTEIPINKTHKQQFNKLLTSQAAQVTTHSKNASLRVPRTTSAAKSNQEDVDKTGSPHAGSETGSVAAFFQKIKGILPVKMKSSECLELSYVSHIDQISPEKGEQDCEEAPMEKQELGKPAINETFESKSLFAGLCTQNFHHSRKEQFQARLPQPEENTRSESQSGARCFLPAEEDRQQDPKLRQGLIASADQACVRLCSGNAAINKYEEKPPKQPFQNGSGPLYLKPLVPRAHAHLLKTSPKGPSRKSLFTAFNSVEKGRQKNPRSLCTQTQTAPDVLSSERTLELAQYKTKCENQSGLILRLKQLLSCGNTKLEALTVVIQHLLSEREEALKQHKTLSQELVSLRGELVAASSTCEKLEKARNDLQTAYEGFVQKLNQQHQTDRAELENRLKELYTEKCEKLQSIYIEEAEKYKTQLQEQFDNLNAAHETTKLEMEASHSEKVELLKKTYETSLSEIKKSHEMEKKSLENLLSEKQESLEKQINDLKSENDALNERLKSEEQKQLSREKANSKNPQVMYLEQELESLKAVLEIKNEKLHQQDMKLMKMEKLVDNNTALVDKLKRFQQENEELKARMDKHMAISRQLSTEQAALQESLEKESKVNKRLSMENEELLWKLHNGDLCSPKRSPTSSAIPLQSPRHSGSFSSPSISPR</sequence>
<feature type="region of interest" description="Disordered" evidence="6">
    <location>
        <begin position="375"/>
        <end position="410"/>
    </location>
</feature>
<dbReference type="InterPro" id="IPR051293">
    <property type="entry name" value="MTUS1/CCDC69"/>
</dbReference>
<feature type="compositionally biased region" description="Basic and acidic residues" evidence="6">
    <location>
        <begin position="1"/>
        <end position="22"/>
    </location>
</feature>
<dbReference type="PANTHER" id="PTHR24200">
    <property type="entry name" value="TOUCAN, ISOFORM A"/>
    <property type="match status" value="1"/>
</dbReference>
<keyword evidence="3 5" id="KW-0175">Coiled coil</keyword>
<evidence type="ECO:0000256" key="5">
    <source>
        <dbReference type="SAM" id="Coils"/>
    </source>
</evidence>
<gene>
    <name evidence="7" type="ORF">APTSU1_000835000</name>
</gene>
<feature type="region of interest" description="Disordered" evidence="6">
    <location>
        <begin position="584"/>
        <end position="619"/>
    </location>
</feature>
<feature type="coiled-coil region" evidence="5">
    <location>
        <begin position="1017"/>
        <end position="1148"/>
    </location>
</feature>
<evidence type="ECO:0000256" key="1">
    <source>
        <dbReference type="ARBA" id="ARBA00004123"/>
    </source>
</evidence>
<feature type="region of interest" description="Disordered" evidence="6">
    <location>
        <begin position="514"/>
        <end position="554"/>
    </location>
</feature>
<feature type="region of interest" description="Disordered" evidence="6">
    <location>
        <begin position="1"/>
        <end position="53"/>
    </location>
</feature>
<comment type="caution">
    <text evidence="7">The sequence shown here is derived from an EMBL/GenBank/DDBJ whole genome shotgun (WGS) entry which is preliminary data.</text>
</comment>
<feature type="region of interest" description="Disordered" evidence="6">
    <location>
        <begin position="1180"/>
        <end position="1213"/>
    </location>
</feature>
<comment type="similarity">
    <text evidence="2">Belongs to the MTUS1 family.</text>
</comment>
<evidence type="ECO:0000313" key="8">
    <source>
        <dbReference type="Proteomes" id="UP001623349"/>
    </source>
</evidence>
<accession>A0ABQ0F1G7</accession>
<evidence type="ECO:0000313" key="7">
    <source>
        <dbReference type="EMBL" id="GAB1293119.1"/>
    </source>
</evidence>
<feature type="region of interest" description="Disordered" evidence="6">
    <location>
        <begin position="445"/>
        <end position="489"/>
    </location>
</feature>
<keyword evidence="4" id="KW-0539">Nucleus</keyword>
<evidence type="ECO:0000256" key="2">
    <source>
        <dbReference type="ARBA" id="ARBA00007585"/>
    </source>
</evidence>
<dbReference type="EMBL" id="BAAFST010000008">
    <property type="protein sequence ID" value="GAB1293119.1"/>
    <property type="molecule type" value="Genomic_DNA"/>
</dbReference>
<feature type="compositionally biased region" description="Low complexity" evidence="6">
    <location>
        <begin position="1198"/>
        <end position="1213"/>
    </location>
</feature>